<gene>
    <name evidence="1" type="ORF">Plil01_000100400</name>
</gene>
<dbReference type="Gene3D" id="2.30.30.140">
    <property type="match status" value="1"/>
</dbReference>
<protein>
    <submittedName>
        <fullName evidence="1">Unnamed protein product</fullName>
    </submittedName>
</protein>
<evidence type="ECO:0000313" key="2">
    <source>
        <dbReference type="Proteomes" id="UP001165083"/>
    </source>
</evidence>
<organism evidence="1 2">
    <name type="scientific">Phytophthora lilii</name>
    <dbReference type="NCBI Taxonomy" id="2077276"/>
    <lineage>
        <taxon>Eukaryota</taxon>
        <taxon>Sar</taxon>
        <taxon>Stramenopiles</taxon>
        <taxon>Oomycota</taxon>
        <taxon>Peronosporomycetes</taxon>
        <taxon>Peronosporales</taxon>
        <taxon>Peronosporaceae</taxon>
        <taxon>Phytophthora</taxon>
    </lineage>
</organism>
<proteinExistence type="predicted"/>
<evidence type="ECO:0000313" key="1">
    <source>
        <dbReference type="EMBL" id="GMF10162.1"/>
    </source>
</evidence>
<dbReference type="AlphaFoldDB" id="A0A9W6TEP2"/>
<dbReference type="EMBL" id="BSXW01000031">
    <property type="protein sequence ID" value="GMF10162.1"/>
    <property type="molecule type" value="Genomic_DNA"/>
</dbReference>
<reference evidence="1" key="1">
    <citation type="submission" date="2023-04" db="EMBL/GenBank/DDBJ databases">
        <title>Phytophthora lilii NBRC 32176.</title>
        <authorList>
            <person name="Ichikawa N."/>
            <person name="Sato H."/>
            <person name="Tonouchi N."/>
        </authorList>
    </citation>
    <scope>NUCLEOTIDE SEQUENCE</scope>
    <source>
        <strain evidence="1">NBRC 32176</strain>
    </source>
</reference>
<keyword evidence="2" id="KW-1185">Reference proteome</keyword>
<comment type="caution">
    <text evidence="1">The sequence shown here is derived from an EMBL/GenBank/DDBJ whole genome shotgun (WGS) entry which is preliminary data.</text>
</comment>
<dbReference type="CDD" id="cd20404">
    <property type="entry name" value="Tudor_Agenet_AtEML-like"/>
    <property type="match status" value="1"/>
</dbReference>
<name>A0A9W6TEP2_9STRA</name>
<dbReference type="OrthoDB" id="79171at2759"/>
<sequence length="212" mass="23978">MQLLVPLGEVGARATIGRRASVYWPDEGEWYNGVVSAAQASPAALKIAYDDGDSRWEHVRNTSSYTYLRRDSHFHFCKQEHALKWILLLQAANEAPVSLRTLTGNSEVIVTSAPPSPPGQVLYARPYKQVVSDHFEPVRIARPYRCAVEKHSESVIFPRRPYRERRYLHVVHESLECFRYSQHATAPSSLQLDKVDCTAQASLPSFLPELSS</sequence>
<dbReference type="Proteomes" id="UP001165083">
    <property type="component" value="Unassembled WGS sequence"/>
</dbReference>
<accession>A0A9W6TEP2</accession>